<dbReference type="SUPFAM" id="SSF53850">
    <property type="entry name" value="Periplasmic binding protein-like II"/>
    <property type="match status" value="1"/>
</dbReference>
<dbReference type="InterPro" id="IPR036388">
    <property type="entry name" value="WH-like_DNA-bd_sf"/>
</dbReference>
<keyword evidence="4" id="KW-0804">Transcription</keyword>
<dbReference type="PANTHER" id="PTHR30537:SF5">
    <property type="entry name" value="HTH-TYPE TRANSCRIPTIONAL ACTIVATOR TTDR-RELATED"/>
    <property type="match status" value="1"/>
</dbReference>
<keyword evidence="3" id="KW-0238">DNA-binding</keyword>
<evidence type="ECO:0000256" key="4">
    <source>
        <dbReference type="ARBA" id="ARBA00023163"/>
    </source>
</evidence>
<comment type="similarity">
    <text evidence="1">Belongs to the LysR transcriptional regulatory family.</text>
</comment>
<evidence type="ECO:0000256" key="1">
    <source>
        <dbReference type="ARBA" id="ARBA00009437"/>
    </source>
</evidence>
<evidence type="ECO:0000256" key="3">
    <source>
        <dbReference type="ARBA" id="ARBA00023125"/>
    </source>
</evidence>
<accession>A0A1H5SYP9</accession>
<reference evidence="7" key="1">
    <citation type="submission" date="2016-10" db="EMBL/GenBank/DDBJ databases">
        <authorList>
            <person name="Varghese N."/>
            <person name="Submissions S."/>
        </authorList>
    </citation>
    <scope>NUCLEOTIDE SEQUENCE [LARGE SCALE GENOMIC DNA]</scope>
    <source>
        <strain evidence="7">CGMCC 1.7062</strain>
    </source>
</reference>
<dbReference type="PROSITE" id="PS50931">
    <property type="entry name" value="HTH_LYSR"/>
    <property type="match status" value="1"/>
</dbReference>
<dbReference type="RefSeq" id="WP_103878654.1">
    <property type="nucleotide sequence ID" value="NZ_FNVG01000002.1"/>
</dbReference>
<evidence type="ECO:0000313" key="6">
    <source>
        <dbReference type="EMBL" id="SEF55068.1"/>
    </source>
</evidence>
<feature type="domain" description="HTH lysR-type" evidence="5">
    <location>
        <begin position="6"/>
        <end position="63"/>
    </location>
</feature>
<dbReference type="Gene3D" id="1.10.10.10">
    <property type="entry name" value="Winged helix-like DNA-binding domain superfamily/Winged helix DNA-binding domain"/>
    <property type="match status" value="1"/>
</dbReference>
<protein>
    <submittedName>
        <fullName evidence="6">Transcriptional regulator</fullName>
    </submittedName>
</protein>
<keyword evidence="7" id="KW-1185">Reference proteome</keyword>
<organism evidence="6 7">
    <name type="scientific">Vibrio hangzhouensis</name>
    <dbReference type="NCBI Taxonomy" id="462991"/>
    <lineage>
        <taxon>Bacteria</taxon>
        <taxon>Pseudomonadati</taxon>
        <taxon>Pseudomonadota</taxon>
        <taxon>Gammaproteobacteria</taxon>
        <taxon>Vibrionales</taxon>
        <taxon>Vibrionaceae</taxon>
        <taxon>Vibrio</taxon>
    </lineage>
</organism>
<dbReference type="Gene3D" id="3.40.190.290">
    <property type="match status" value="1"/>
</dbReference>
<dbReference type="PANTHER" id="PTHR30537">
    <property type="entry name" value="HTH-TYPE TRANSCRIPTIONAL REGULATOR"/>
    <property type="match status" value="1"/>
</dbReference>
<dbReference type="Pfam" id="PF00126">
    <property type="entry name" value="HTH_1"/>
    <property type="match status" value="1"/>
</dbReference>
<dbReference type="InterPro" id="IPR036390">
    <property type="entry name" value="WH_DNA-bd_sf"/>
</dbReference>
<dbReference type="GO" id="GO:0003700">
    <property type="term" value="F:DNA-binding transcription factor activity"/>
    <property type="evidence" value="ECO:0007669"/>
    <property type="project" value="InterPro"/>
</dbReference>
<dbReference type="GO" id="GO:0006351">
    <property type="term" value="P:DNA-templated transcription"/>
    <property type="evidence" value="ECO:0007669"/>
    <property type="project" value="TreeGrafter"/>
</dbReference>
<dbReference type="EMBL" id="FNVG01000002">
    <property type="protein sequence ID" value="SEF55068.1"/>
    <property type="molecule type" value="Genomic_DNA"/>
</dbReference>
<dbReference type="PRINTS" id="PR00039">
    <property type="entry name" value="HTHLYSR"/>
</dbReference>
<name>A0A1H5SYP9_9VIBR</name>
<dbReference type="InterPro" id="IPR058163">
    <property type="entry name" value="LysR-type_TF_proteobact-type"/>
</dbReference>
<dbReference type="InterPro" id="IPR000847">
    <property type="entry name" value="LysR_HTH_N"/>
</dbReference>
<proteinExistence type="inferred from homology"/>
<evidence type="ECO:0000259" key="5">
    <source>
        <dbReference type="PROSITE" id="PS50931"/>
    </source>
</evidence>
<dbReference type="GO" id="GO:0043565">
    <property type="term" value="F:sequence-specific DNA binding"/>
    <property type="evidence" value="ECO:0007669"/>
    <property type="project" value="TreeGrafter"/>
</dbReference>
<dbReference type="Pfam" id="PF03466">
    <property type="entry name" value="LysR_substrate"/>
    <property type="match status" value="1"/>
</dbReference>
<dbReference type="FunFam" id="1.10.10.10:FF:000001">
    <property type="entry name" value="LysR family transcriptional regulator"/>
    <property type="match status" value="1"/>
</dbReference>
<evidence type="ECO:0000256" key="2">
    <source>
        <dbReference type="ARBA" id="ARBA00023015"/>
    </source>
</evidence>
<dbReference type="OrthoDB" id="9786526at2"/>
<keyword evidence="2" id="KW-0805">Transcription regulation</keyword>
<evidence type="ECO:0000313" key="7">
    <source>
        <dbReference type="Proteomes" id="UP000236721"/>
    </source>
</evidence>
<gene>
    <name evidence="6" type="ORF">SAMN04488244_10234</name>
</gene>
<dbReference type="CDD" id="cd08422">
    <property type="entry name" value="PBP2_CrgA_like"/>
    <property type="match status" value="1"/>
</dbReference>
<dbReference type="AlphaFoldDB" id="A0A1H5SYP9"/>
<dbReference type="SUPFAM" id="SSF46785">
    <property type="entry name" value="Winged helix' DNA-binding domain"/>
    <property type="match status" value="1"/>
</dbReference>
<dbReference type="InterPro" id="IPR005119">
    <property type="entry name" value="LysR_subst-bd"/>
</dbReference>
<sequence length="300" mass="33481">MFHSTINLLDVRAFVLVAKLGNFTKAAEALHVSRSHVSRQIQSLESQMGVTLLVRTTRSMKLTEAGQDFLASCDTALNSIDQAVHNAVDDTQAVRGTIKINCVGGYIGEDLVAGMLAQFLLEYPDVNIELDFSSNRVDLLEDEFDLAIRMGELPDASYVARHLTDVEMQTLASAGYLHQSSVPNHPKDLKHHRCITGSVTKWRFEHRGSGEVCDVAIEGALQCKNGRVLINAAKKGLGLIRVPAMYCRQEISNGELVPVFRDWGIKSVPLSLIYQKDRYQPRKIRECVDHLIKCFQMENL</sequence>
<dbReference type="Proteomes" id="UP000236721">
    <property type="component" value="Unassembled WGS sequence"/>
</dbReference>